<keyword evidence="5" id="KW-1185">Reference proteome</keyword>
<comment type="subcellular location">
    <subcellularLocation>
        <location evidence="1">Cell envelope</location>
    </subcellularLocation>
</comment>
<dbReference type="Gene3D" id="2.40.30.170">
    <property type="match status" value="1"/>
</dbReference>
<feature type="coiled-coil region" evidence="3">
    <location>
        <begin position="139"/>
        <end position="168"/>
    </location>
</feature>
<gene>
    <name evidence="4" type="ORF">Pla8534_39220</name>
</gene>
<dbReference type="InterPro" id="IPR050465">
    <property type="entry name" value="UPF0194_transport"/>
</dbReference>
<evidence type="ECO:0000256" key="3">
    <source>
        <dbReference type="SAM" id="Coils"/>
    </source>
</evidence>
<evidence type="ECO:0000256" key="1">
    <source>
        <dbReference type="ARBA" id="ARBA00004196"/>
    </source>
</evidence>
<proteinExistence type="predicted"/>
<protein>
    <submittedName>
        <fullName evidence="4">Macrolide transporter subunit MacA</fullName>
    </submittedName>
</protein>
<name>A0A518DW98_9BACT</name>
<accession>A0A518DW98</accession>
<dbReference type="AlphaFoldDB" id="A0A518DW98"/>
<dbReference type="RefSeq" id="WP_145054773.1">
    <property type="nucleotide sequence ID" value="NZ_CP036433.1"/>
</dbReference>
<keyword evidence="2 3" id="KW-0175">Coiled coil</keyword>
<dbReference type="SUPFAM" id="SSF111369">
    <property type="entry name" value="HlyD-like secretion proteins"/>
    <property type="match status" value="1"/>
</dbReference>
<dbReference type="OrthoDB" id="259511at2"/>
<evidence type="ECO:0000313" key="5">
    <source>
        <dbReference type="Proteomes" id="UP000317648"/>
    </source>
</evidence>
<dbReference type="Gene3D" id="1.10.287.470">
    <property type="entry name" value="Helix hairpin bin"/>
    <property type="match status" value="1"/>
</dbReference>
<dbReference type="GO" id="GO:0030313">
    <property type="term" value="C:cell envelope"/>
    <property type="evidence" value="ECO:0007669"/>
    <property type="project" value="UniProtKB-SubCell"/>
</dbReference>
<organism evidence="4 5">
    <name type="scientific">Lignipirellula cremea</name>
    <dbReference type="NCBI Taxonomy" id="2528010"/>
    <lineage>
        <taxon>Bacteria</taxon>
        <taxon>Pseudomonadati</taxon>
        <taxon>Planctomycetota</taxon>
        <taxon>Planctomycetia</taxon>
        <taxon>Pirellulales</taxon>
        <taxon>Pirellulaceae</taxon>
        <taxon>Lignipirellula</taxon>
    </lineage>
</organism>
<evidence type="ECO:0000256" key="2">
    <source>
        <dbReference type="ARBA" id="ARBA00023054"/>
    </source>
</evidence>
<evidence type="ECO:0000313" key="4">
    <source>
        <dbReference type="EMBL" id="QDU96103.1"/>
    </source>
</evidence>
<dbReference type="EMBL" id="CP036433">
    <property type="protein sequence ID" value="QDU96103.1"/>
    <property type="molecule type" value="Genomic_DNA"/>
</dbReference>
<reference evidence="4 5" key="1">
    <citation type="submission" date="2019-02" db="EMBL/GenBank/DDBJ databases">
        <title>Deep-cultivation of Planctomycetes and their phenomic and genomic characterization uncovers novel biology.</title>
        <authorList>
            <person name="Wiegand S."/>
            <person name="Jogler M."/>
            <person name="Boedeker C."/>
            <person name="Pinto D."/>
            <person name="Vollmers J."/>
            <person name="Rivas-Marin E."/>
            <person name="Kohn T."/>
            <person name="Peeters S.H."/>
            <person name="Heuer A."/>
            <person name="Rast P."/>
            <person name="Oberbeckmann S."/>
            <person name="Bunk B."/>
            <person name="Jeske O."/>
            <person name="Meyerdierks A."/>
            <person name="Storesund J.E."/>
            <person name="Kallscheuer N."/>
            <person name="Luecker S."/>
            <person name="Lage O.M."/>
            <person name="Pohl T."/>
            <person name="Merkel B.J."/>
            <person name="Hornburger P."/>
            <person name="Mueller R.-W."/>
            <person name="Bruemmer F."/>
            <person name="Labrenz M."/>
            <person name="Spormann A.M."/>
            <person name="Op den Camp H."/>
            <person name="Overmann J."/>
            <person name="Amann R."/>
            <person name="Jetten M.S.M."/>
            <person name="Mascher T."/>
            <person name="Medema M.H."/>
            <person name="Devos D.P."/>
            <person name="Kaster A.-K."/>
            <person name="Ovreas L."/>
            <person name="Rohde M."/>
            <person name="Galperin M.Y."/>
            <person name="Jogler C."/>
        </authorList>
    </citation>
    <scope>NUCLEOTIDE SEQUENCE [LARGE SCALE GENOMIC DNA]</scope>
    <source>
        <strain evidence="4 5">Pla85_3_4</strain>
    </source>
</reference>
<dbReference type="PANTHER" id="PTHR32347">
    <property type="entry name" value="EFFLUX SYSTEM COMPONENT YKNX-RELATED"/>
    <property type="match status" value="1"/>
</dbReference>
<dbReference type="Gene3D" id="2.40.50.100">
    <property type="match status" value="1"/>
</dbReference>
<dbReference type="KEGG" id="lcre:Pla8534_39220"/>
<dbReference type="Proteomes" id="UP000317648">
    <property type="component" value="Chromosome"/>
</dbReference>
<sequence>MYLPFAALLLSAAVAAPPGDDGIVSSITLERCLVAAIDEIDIPSQRAGVLRKLPHRLGAEVSKDDLLAEIELNDAKRRLAIAQFDLSAAEKEATDATRVTAAEYSAQVSTFEHQQMIEVSQRAEKAVSAIELKKAWLQMKHAELQVKLANRELLIAEHERDKKKAEVELASSDVAERTILAPRNGIIAQVYKDQGEWVQLGEPIVRFVPLERLRVEGFVSENAFTPSDVLGATATITVRFSGQRSVVIENCTISYAASEIEPNGDFRVWAEVDNHQITAAGKKFWVLLPGMTASMTLEINARQLPLPAELRFDQSASPR</sequence>
<dbReference type="PANTHER" id="PTHR32347:SF23">
    <property type="entry name" value="BLL5650 PROTEIN"/>
    <property type="match status" value="1"/>
</dbReference>